<keyword evidence="1" id="KW-1133">Transmembrane helix</keyword>
<evidence type="ECO:0000313" key="2">
    <source>
        <dbReference type="EMBL" id="KGL66224.1"/>
    </source>
</evidence>
<evidence type="ECO:0000313" key="3">
    <source>
        <dbReference type="Proteomes" id="UP000030001"/>
    </source>
</evidence>
<evidence type="ECO:0000256" key="1">
    <source>
        <dbReference type="SAM" id="Phobius"/>
    </source>
</evidence>
<keyword evidence="1" id="KW-0812">Transmembrane</keyword>
<proteinExistence type="predicted"/>
<organism evidence="2 3">
    <name type="scientific">Limosilactobacillus mucosae</name>
    <name type="common">Lactobacillus mucosae</name>
    <dbReference type="NCBI Taxonomy" id="97478"/>
    <lineage>
        <taxon>Bacteria</taxon>
        <taxon>Bacillati</taxon>
        <taxon>Bacillota</taxon>
        <taxon>Bacilli</taxon>
        <taxon>Lactobacillales</taxon>
        <taxon>Lactobacillaceae</taxon>
        <taxon>Limosilactobacillus</taxon>
    </lineage>
</organism>
<dbReference type="InterPro" id="IPR024529">
    <property type="entry name" value="ECF_trnsprt_substrate-spec"/>
</dbReference>
<dbReference type="NCBIfam" id="TIGR04518">
    <property type="entry name" value="ECF_S_folT_fam"/>
    <property type="match status" value="1"/>
</dbReference>
<dbReference type="Gene3D" id="1.10.1760.20">
    <property type="match status" value="1"/>
</dbReference>
<dbReference type="GO" id="GO:0022857">
    <property type="term" value="F:transmembrane transporter activity"/>
    <property type="evidence" value="ECO:0007669"/>
    <property type="project" value="InterPro"/>
</dbReference>
<reference evidence="2 3" key="1">
    <citation type="submission" date="2014-09" db="EMBL/GenBank/DDBJ databases">
        <title>Lactobacillus mucosae CRL573 Genome Sequencing.</title>
        <authorList>
            <person name="Bleckwedel J."/>
            <person name="Teran L.C."/>
            <person name="Bonacina J."/>
            <person name="Saavedra L."/>
            <person name="Mozzi F.B."/>
            <person name="Raya R.R."/>
        </authorList>
    </citation>
    <scope>NUCLEOTIDE SEQUENCE [LARGE SCALE GENOMIC DNA]</scope>
    <source>
        <strain evidence="2 3">CRL573</strain>
    </source>
</reference>
<dbReference type="InterPro" id="IPR030949">
    <property type="entry name" value="ECF_S_folate_fam"/>
</dbReference>
<comment type="caution">
    <text evidence="2">The sequence shown here is derived from an EMBL/GenBank/DDBJ whole genome shotgun (WGS) entry which is preliminary data.</text>
</comment>
<dbReference type="Proteomes" id="UP000030001">
    <property type="component" value="Unassembled WGS sequence"/>
</dbReference>
<feature type="transmembrane region" description="Helical" evidence="1">
    <location>
        <begin position="46"/>
        <end position="68"/>
    </location>
</feature>
<sequence>MMKILSLHGPKFDTKRMALAAMLIALQIILEKLSIGDPVVLKIGLGFIATALIGFLLGPWIGALSMIINDLISNTLLSSGAMFFPGFTLSAAISGIIAGMFLYQQQISWRRILIYEFCQLLITNVFFTTLWLYLMGIGQGSSAMSFMALLMVRLPKEVISWPIEALIVLTLLKAVERAGLKTTFD</sequence>
<accession>A0A099Y7J3</accession>
<dbReference type="EMBL" id="JROC01000038">
    <property type="protein sequence ID" value="KGL66224.1"/>
    <property type="molecule type" value="Genomic_DNA"/>
</dbReference>
<name>A0A099Y7J3_LIMMU</name>
<feature type="transmembrane region" description="Helical" evidence="1">
    <location>
        <begin position="80"/>
        <end position="103"/>
    </location>
</feature>
<keyword evidence="1" id="KW-0472">Membrane</keyword>
<dbReference type="AlphaFoldDB" id="A0A099Y7J3"/>
<dbReference type="Pfam" id="PF12822">
    <property type="entry name" value="ECF_trnsprt"/>
    <property type="match status" value="1"/>
</dbReference>
<gene>
    <name evidence="2" type="ORF">LX03_10760</name>
</gene>
<protein>
    <submittedName>
        <fullName evidence="2">Membrane protein</fullName>
    </submittedName>
</protein>